<evidence type="ECO:0000313" key="11">
    <source>
        <dbReference type="EMBL" id="SPJ74222.1"/>
    </source>
</evidence>
<evidence type="ECO:0000259" key="10">
    <source>
        <dbReference type="PROSITE" id="PS51194"/>
    </source>
</evidence>
<dbReference type="Gene3D" id="3.40.50.300">
    <property type="entry name" value="P-loop containing nucleotide triphosphate hydrolases"/>
    <property type="match status" value="2"/>
</dbReference>
<dbReference type="InterPro" id="IPR032284">
    <property type="entry name" value="RecQ_Zn-bd"/>
</dbReference>
<dbReference type="InterPro" id="IPR004589">
    <property type="entry name" value="DNA_helicase_ATP-dep_RecQ"/>
</dbReference>
<feature type="domain" description="Helicase C-terminal" evidence="10">
    <location>
        <begin position="307"/>
        <end position="469"/>
    </location>
</feature>
<dbReference type="GO" id="GO:0016787">
    <property type="term" value="F:hydrolase activity"/>
    <property type="evidence" value="ECO:0007669"/>
    <property type="project" value="UniProtKB-KW"/>
</dbReference>
<dbReference type="GO" id="GO:0005694">
    <property type="term" value="C:chromosome"/>
    <property type="evidence" value="ECO:0007669"/>
    <property type="project" value="TreeGrafter"/>
</dbReference>
<dbReference type="InterPro" id="IPR001650">
    <property type="entry name" value="Helicase_C-like"/>
</dbReference>
<dbReference type="PANTHER" id="PTHR13710:SF120">
    <property type="entry name" value="BIFUNCTIONAL 3'-5' EXONUCLEASE_ATP-DEPENDENT HELICASE WRN"/>
    <property type="match status" value="1"/>
</dbReference>
<dbReference type="NCBIfam" id="TIGR00614">
    <property type="entry name" value="recQ_fam"/>
    <property type="match status" value="1"/>
</dbReference>
<evidence type="ECO:0000256" key="6">
    <source>
        <dbReference type="ARBA" id="ARBA00034617"/>
    </source>
</evidence>
<dbReference type="CDD" id="cd18018">
    <property type="entry name" value="DEXHc_RecQ4-like"/>
    <property type="match status" value="1"/>
</dbReference>
<dbReference type="Pfam" id="PF00270">
    <property type="entry name" value="DEAD"/>
    <property type="match status" value="1"/>
</dbReference>
<evidence type="ECO:0000256" key="5">
    <source>
        <dbReference type="ARBA" id="ARBA00022840"/>
    </source>
</evidence>
<dbReference type="Pfam" id="PF00271">
    <property type="entry name" value="Helicase_C"/>
    <property type="match status" value="1"/>
</dbReference>
<dbReference type="EC" id="5.6.2.4" evidence="7"/>
<dbReference type="PROSITE" id="PS51194">
    <property type="entry name" value="HELICASE_CTER"/>
    <property type="match status" value="1"/>
</dbReference>
<comment type="subcellular location">
    <subcellularLocation>
        <location evidence="7">Nucleus</location>
    </subcellularLocation>
</comment>
<comment type="similarity">
    <text evidence="1 7">Belongs to the helicase family. RecQ subfamily.</text>
</comment>
<evidence type="ECO:0000256" key="3">
    <source>
        <dbReference type="ARBA" id="ARBA00022801"/>
    </source>
</evidence>
<accession>A0AAE8SG98</accession>
<keyword evidence="12" id="KW-1185">Reference proteome</keyword>
<dbReference type="Gene3D" id="1.10.10.10">
    <property type="entry name" value="Winged helix-like DNA-binding domain superfamily/Winged helix DNA-binding domain"/>
    <property type="match status" value="1"/>
</dbReference>
<dbReference type="InterPro" id="IPR011545">
    <property type="entry name" value="DEAD/DEAH_box_helicase_dom"/>
</dbReference>
<name>A0AAE8SG98_9HYPO</name>
<sequence>MGISDDDFDSGDALFDDVDEDDLIFDGVEEAELIAKTPGKHSRDNDTPALSSVKKARHGSVSTTTNGHLGEAQRIQLARKILLDNFRYNSFRHEQEAAISRVLGGDNALVVFPTGAGKSLCYQIPAIAFPEMDRQTKERHANNSGITIVVSPLIALMKDQVDALKRKGVAAECMDSTKTWDEIQQINKDLREGQLRLLYCAPERLNNEGFVETMKRVKGGVRLIGVDEAHCISEWGHSFRPDYLKVARFVQEIQAERVICLTATATPPVIDDICKAFDISEEGVFRTSVYRPNLRLEAEPVKVKKDKYELLYKFLKTHPGSTLIYATLQKQAEELAEHLTKKGFPAAFFHAGMKVEEKKVIQDEFMSSKIQTVVATIAFGMGIDKPDIRNIIHWDVPSTVEEYCQQVGRAGRDGKQSYCMLYLCREDFWIRENFARGDLPSRSSLRNLLKDIFDDDVVKLTPGETFKVSHYGQSSQFDIRVSPLSVIYAALELRFNLIRATTPEYSSYKFEATPSYYPRLKGINTPESKAILQHAKKAKKYHSFDPTQVANTEGLRRSDLVNLLNDLNNNGIIVLTVGGVEQKYKVLAKLPKSDAAIDDLTDKLYEDLKRREKQALDRLRDVVNLVTASKCFGLAIAQHFGMDLPDKKDKCGHCTFCLTGAPVELPPSSPKKVDKAAINRVLQVTDVRDDARFLARIAFGIKSPRVGKLKLDKTDAFMSMADQDFDAILKEFKKACKEKDD</sequence>
<gene>
    <name evidence="11" type="ORF">FTOL_03952</name>
</gene>
<dbReference type="GO" id="GO:0003676">
    <property type="term" value="F:nucleic acid binding"/>
    <property type="evidence" value="ECO:0007669"/>
    <property type="project" value="InterPro"/>
</dbReference>
<keyword evidence="5 7" id="KW-0067">ATP-binding</keyword>
<dbReference type="PANTHER" id="PTHR13710">
    <property type="entry name" value="DNA HELICASE RECQ FAMILY MEMBER"/>
    <property type="match status" value="1"/>
</dbReference>
<dbReference type="EMBL" id="ONZP01000116">
    <property type="protein sequence ID" value="SPJ74222.1"/>
    <property type="molecule type" value="Genomic_DNA"/>
</dbReference>
<organism evidence="11 12">
    <name type="scientific">Fusarium torulosum</name>
    <dbReference type="NCBI Taxonomy" id="33205"/>
    <lineage>
        <taxon>Eukaryota</taxon>
        <taxon>Fungi</taxon>
        <taxon>Dikarya</taxon>
        <taxon>Ascomycota</taxon>
        <taxon>Pezizomycotina</taxon>
        <taxon>Sordariomycetes</taxon>
        <taxon>Hypocreomycetidae</taxon>
        <taxon>Hypocreales</taxon>
        <taxon>Nectriaceae</taxon>
        <taxon>Fusarium</taxon>
    </lineage>
</organism>
<dbReference type="SMART" id="SM00490">
    <property type="entry name" value="HELICc"/>
    <property type="match status" value="1"/>
</dbReference>
<dbReference type="GO" id="GO:0005634">
    <property type="term" value="C:nucleus"/>
    <property type="evidence" value="ECO:0007669"/>
    <property type="project" value="UniProtKB-SubCell"/>
</dbReference>
<evidence type="ECO:0000256" key="4">
    <source>
        <dbReference type="ARBA" id="ARBA00022806"/>
    </source>
</evidence>
<keyword evidence="2 7" id="KW-0547">Nucleotide-binding</keyword>
<keyword evidence="4 7" id="KW-0347">Helicase</keyword>
<evidence type="ECO:0000313" key="12">
    <source>
        <dbReference type="Proteomes" id="UP001187734"/>
    </source>
</evidence>
<reference evidence="11" key="1">
    <citation type="submission" date="2018-03" db="EMBL/GenBank/DDBJ databases">
        <authorList>
            <person name="Guldener U."/>
        </authorList>
    </citation>
    <scope>NUCLEOTIDE SEQUENCE</scope>
</reference>
<dbReference type="InterPro" id="IPR036388">
    <property type="entry name" value="WH-like_DNA-bd_sf"/>
</dbReference>
<dbReference type="InterPro" id="IPR014001">
    <property type="entry name" value="Helicase_ATP-bd"/>
</dbReference>
<dbReference type="GO" id="GO:0000724">
    <property type="term" value="P:double-strand break repair via homologous recombination"/>
    <property type="evidence" value="ECO:0007669"/>
    <property type="project" value="TreeGrafter"/>
</dbReference>
<dbReference type="GO" id="GO:0043138">
    <property type="term" value="F:3'-5' DNA helicase activity"/>
    <property type="evidence" value="ECO:0007669"/>
    <property type="project" value="UniProtKB-EC"/>
</dbReference>
<comment type="catalytic activity">
    <reaction evidence="7">
        <text>ATP + H2O = ADP + phosphate + H(+)</text>
        <dbReference type="Rhea" id="RHEA:13065"/>
        <dbReference type="ChEBI" id="CHEBI:15377"/>
        <dbReference type="ChEBI" id="CHEBI:15378"/>
        <dbReference type="ChEBI" id="CHEBI:30616"/>
        <dbReference type="ChEBI" id="CHEBI:43474"/>
        <dbReference type="ChEBI" id="CHEBI:456216"/>
    </reaction>
</comment>
<dbReference type="Proteomes" id="UP001187734">
    <property type="component" value="Unassembled WGS sequence"/>
</dbReference>
<dbReference type="InterPro" id="IPR027417">
    <property type="entry name" value="P-loop_NTPase"/>
</dbReference>
<evidence type="ECO:0000259" key="9">
    <source>
        <dbReference type="PROSITE" id="PS51192"/>
    </source>
</evidence>
<evidence type="ECO:0000256" key="8">
    <source>
        <dbReference type="SAM" id="MobiDB-lite"/>
    </source>
</evidence>
<dbReference type="AlphaFoldDB" id="A0AAE8SG98"/>
<protein>
    <recommendedName>
        <fullName evidence="7">ATP-dependent DNA helicase</fullName>
        <ecNumber evidence="7">5.6.2.4</ecNumber>
    </recommendedName>
</protein>
<dbReference type="PROSITE" id="PS51192">
    <property type="entry name" value="HELICASE_ATP_BIND_1"/>
    <property type="match status" value="1"/>
</dbReference>
<proteinExistence type="inferred from homology"/>
<keyword evidence="3 7" id="KW-0378">Hydrolase</keyword>
<dbReference type="GO" id="GO:0009378">
    <property type="term" value="F:four-way junction helicase activity"/>
    <property type="evidence" value="ECO:0007669"/>
    <property type="project" value="TreeGrafter"/>
</dbReference>
<evidence type="ECO:0000256" key="1">
    <source>
        <dbReference type="ARBA" id="ARBA00005446"/>
    </source>
</evidence>
<dbReference type="Pfam" id="PF16124">
    <property type="entry name" value="RecQ_Zn_bind"/>
    <property type="match status" value="1"/>
</dbReference>
<feature type="domain" description="Helicase ATP-binding" evidence="9">
    <location>
        <begin position="99"/>
        <end position="283"/>
    </location>
</feature>
<dbReference type="SUPFAM" id="SSF52540">
    <property type="entry name" value="P-loop containing nucleoside triphosphate hydrolases"/>
    <property type="match status" value="1"/>
</dbReference>
<keyword evidence="7" id="KW-0539">Nucleus</keyword>
<evidence type="ECO:0000256" key="7">
    <source>
        <dbReference type="RuleBase" id="RU364117"/>
    </source>
</evidence>
<feature type="region of interest" description="Disordered" evidence="8">
    <location>
        <begin position="36"/>
        <end position="67"/>
    </location>
</feature>
<dbReference type="GO" id="GO:0005524">
    <property type="term" value="F:ATP binding"/>
    <property type="evidence" value="ECO:0007669"/>
    <property type="project" value="UniProtKB-KW"/>
</dbReference>
<comment type="caution">
    <text evidence="11">The sequence shown here is derived from an EMBL/GenBank/DDBJ whole genome shotgun (WGS) entry which is preliminary data.</text>
</comment>
<evidence type="ECO:0000256" key="2">
    <source>
        <dbReference type="ARBA" id="ARBA00022741"/>
    </source>
</evidence>
<dbReference type="GO" id="GO:0005737">
    <property type="term" value="C:cytoplasm"/>
    <property type="evidence" value="ECO:0007669"/>
    <property type="project" value="TreeGrafter"/>
</dbReference>
<dbReference type="SMART" id="SM00487">
    <property type="entry name" value="DEXDc"/>
    <property type="match status" value="1"/>
</dbReference>
<comment type="catalytic activity">
    <reaction evidence="6 7">
        <text>Couples ATP hydrolysis with the unwinding of duplex DNA by translocating in the 3'-5' direction.</text>
        <dbReference type="EC" id="5.6.2.4"/>
    </reaction>
</comment>